<keyword evidence="6 13" id="KW-0812">Transmembrane</keyword>
<proteinExistence type="inferred from homology"/>
<feature type="compositionally biased region" description="Polar residues" evidence="14">
    <location>
        <begin position="85"/>
        <end position="95"/>
    </location>
</feature>
<gene>
    <name evidence="13" type="primary">yidC</name>
    <name evidence="17" type="ORF">DT594_12090</name>
</gene>
<evidence type="ECO:0000256" key="4">
    <source>
        <dbReference type="ARBA" id="ARBA00022448"/>
    </source>
</evidence>
<dbReference type="InterPro" id="IPR038221">
    <property type="entry name" value="YidC_periplasmic_sf"/>
</dbReference>
<evidence type="ECO:0000256" key="12">
    <source>
        <dbReference type="ARBA" id="ARBA00033342"/>
    </source>
</evidence>
<dbReference type="Gene3D" id="2.70.98.90">
    <property type="match status" value="1"/>
</dbReference>
<organism evidence="17 18">
    <name type="scientific">Halopseudomonas laoshanensis</name>
    <dbReference type="NCBI Taxonomy" id="2268758"/>
    <lineage>
        <taxon>Bacteria</taxon>
        <taxon>Pseudomonadati</taxon>
        <taxon>Pseudomonadota</taxon>
        <taxon>Gammaproteobacteria</taxon>
        <taxon>Pseudomonadales</taxon>
        <taxon>Pseudomonadaceae</taxon>
        <taxon>Halopseudomonas</taxon>
    </lineage>
</organism>
<evidence type="ECO:0000256" key="11">
    <source>
        <dbReference type="ARBA" id="ARBA00033245"/>
    </source>
</evidence>
<dbReference type="GO" id="GO:0032977">
    <property type="term" value="F:membrane insertase activity"/>
    <property type="evidence" value="ECO:0007669"/>
    <property type="project" value="InterPro"/>
</dbReference>
<dbReference type="InterPro" id="IPR028053">
    <property type="entry name" value="Membr_insert_YidC_N"/>
</dbReference>
<feature type="region of interest" description="Disordered" evidence="14">
    <location>
        <begin position="32"/>
        <end position="96"/>
    </location>
</feature>
<dbReference type="GO" id="GO:0015031">
    <property type="term" value="P:protein transport"/>
    <property type="evidence" value="ECO:0007669"/>
    <property type="project" value="UniProtKB-KW"/>
</dbReference>
<keyword evidence="5 13" id="KW-1003">Cell membrane</keyword>
<feature type="transmembrane region" description="Helical" evidence="13">
    <location>
        <begin position="384"/>
        <end position="405"/>
    </location>
</feature>
<protein>
    <recommendedName>
        <fullName evidence="3 13">Membrane protein insertase YidC</fullName>
    </recommendedName>
    <alternativeName>
        <fullName evidence="12 13">Foldase YidC</fullName>
    </alternativeName>
    <alternativeName>
        <fullName evidence="11 13">Membrane integrase YidC</fullName>
    </alternativeName>
    <alternativeName>
        <fullName evidence="13">Membrane protein YidC</fullName>
    </alternativeName>
</protein>
<dbReference type="Proteomes" id="UP000463138">
    <property type="component" value="Unassembled WGS sequence"/>
</dbReference>
<dbReference type="InterPro" id="IPR019998">
    <property type="entry name" value="Membr_insert_YidC"/>
</dbReference>
<dbReference type="InterPro" id="IPR047196">
    <property type="entry name" value="YidC_ALB_C"/>
</dbReference>
<reference evidence="17 18" key="1">
    <citation type="submission" date="2018-07" db="EMBL/GenBank/DDBJ databases">
        <title>Pseudomonas laoshanensis sp. nov., isolated from soil.</title>
        <authorList>
            <person name="Sun J."/>
            <person name="Yu L."/>
            <person name="Wang M."/>
            <person name="Zhang C."/>
        </authorList>
    </citation>
    <scope>NUCLEOTIDE SEQUENCE [LARGE SCALE GENOMIC DNA]</scope>
    <source>
        <strain evidence="17 18">Y22</strain>
    </source>
</reference>
<feature type="region of interest" description="Disordered" evidence="14">
    <location>
        <begin position="150"/>
        <end position="171"/>
    </location>
</feature>
<dbReference type="Pfam" id="PF14849">
    <property type="entry name" value="YidC_periplas"/>
    <property type="match status" value="1"/>
</dbReference>
<evidence type="ECO:0000256" key="9">
    <source>
        <dbReference type="ARBA" id="ARBA00023136"/>
    </source>
</evidence>
<evidence type="ECO:0000313" key="18">
    <source>
        <dbReference type="Proteomes" id="UP000463138"/>
    </source>
</evidence>
<feature type="transmembrane region" description="Helical" evidence="13">
    <location>
        <begin position="527"/>
        <end position="548"/>
    </location>
</feature>
<comment type="function">
    <text evidence="13">Required for the insertion and/or proper folding and/or complex formation of integral membrane proteins into the membrane. Involved in integration of membrane proteins that insert both dependently and independently of the Sec translocase complex, as well as at least some lipoproteins. Aids folding of multispanning membrane proteins.</text>
</comment>
<dbReference type="PANTHER" id="PTHR12428:SF65">
    <property type="entry name" value="CYTOCHROME C OXIDASE ASSEMBLY PROTEIN COX18, MITOCHONDRIAL"/>
    <property type="match status" value="1"/>
</dbReference>
<evidence type="ECO:0000256" key="6">
    <source>
        <dbReference type="ARBA" id="ARBA00022692"/>
    </source>
</evidence>
<dbReference type="Pfam" id="PF02096">
    <property type="entry name" value="60KD_IMP"/>
    <property type="match status" value="1"/>
</dbReference>
<dbReference type="AlphaFoldDB" id="A0A7V7KVM0"/>
<dbReference type="NCBIfam" id="NF002352">
    <property type="entry name" value="PRK01318.1-3"/>
    <property type="match status" value="1"/>
</dbReference>
<feature type="transmembrane region" description="Helical" evidence="13">
    <location>
        <begin position="447"/>
        <end position="468"/>
    </location>
</feature>
<evidence type="ECO:0000256" key="7">
    <source>
        <dbReference type="ARBA" id="ARBA00022927"/>
    </source>
</evidence>
<evidence type="ECO:0000256" key="13">
    <source>
        <dbReference type="HAMAP-Rule" id="MF_01810"/>
    </source>
</evidence>
<keyword evidence="18" id="KW-1185">Reference proteome</keyword>
<dbReference type="PRINTS" id="PR00701">
    <property type="entry name" value="60KDINNERMP"/>
</dbReference>
<dbReference type="InterPro" id="IPR001708">
    <property type="entry name" value="YidC/ALB3/OXA1/COX18"/>
</dbReference>
<dbReference type="NCBIfam" id="NF002353">
    <property type="entry name" value="PRK01318.1-4"/>
    <property type="match status" value="1"/>
</dbReference>
<feature type="compositionally biased region" description="Polar residues" evidence="14">
    <location>
        <begin position="52"/>
        <end position="67"/>
    </location>
</feature>
<keyword evidence="10 13" id="KW-0143">Chaperone</keyword>
<accession>A0A7V7KVM0</accession>
<dbReference type="CDD" id="cd20070">
    <property type="entry name" value="5TM_YidC_Alb3"/>
    <property type="match status" value="1"/>
</dbReference>
<dbReference type="HAMAP" id="MF_01810">
    <property type="entry name" value="YidC_type1"/>
    <property type="match status" value="1"/>
</dbReference>
<dbReference type="InterPro" id="IPR028055">
    <property type="entry name" value="YidC/Oxa/ALB_C"/>
</dbReference>
<comment type="caution">
    <text evidence="17">The sequence shown here is derived from an EMBL/GenBank/DDBJ whole genome shotgun (WGS) entry which is preliminary data.</text>
</comment>
<evidence type="ECO:0000256" key="3">
    <source>
        <dbReference type="ARBA" id="ARBA00015325"/>
    </source>
</evidence>
<dbReference type="GO" id="GO:0051205">
    <property type="term" value="P:protein insertion into membrane"/>
    <property type="evidence" value="ECO:0007669"/>
    <property type="project" value="TreeGrafter"/>
</dbReference>
<dbReference type="CDD" id="cd19961">
    <property type="entry name" value="EcYidC-like_peri"/>
    <property type="match status" value="1"/>
</dbReference>
<dbReference type="EMBL" id="QOVF01000003">
    <property type="protein sequence ID" value="KAA0694049.1"/>
    <property type="molecule type" value="Genomic_DNA"/>
</dbReference>
<dbReference type="NCBIfam" id="TIGR03592">
    <property type="entry name" value="yidC_oxa1_cterm"/>
    <property type="match status" value="1"/>
</dbReference>
<keyword evidence="7 13" id="KW-0653">Protein transport</keyword>
<keyword evidence="9 13" id="KW-0472">Membrane</keyword>
<comment type="subunit">
    <text evidence="13">Interacts with the Sec translocase complex via SecD. Specifically interacts with transmembrane segments of nascent integral membrane proteins during membrane integration.</text>
</comment>
<comment type="caution">
    <text evidence="13">Lacks conserved residue(s) required for the propagation of feature annotation.</text>
</comment>
<dbReference type="GO" id="GO:0005886">
    <property type="term" value="C:plasma membrane"/>
    <property type="evidence" value="ECO:0007669"/>
    <property type="project" value="UniProtKB-SubCell"/>
</dbReference>
<feature type="domain" description="Membrane insertase YidC/Oxa/ALB C-terminal" evidence="15">
    <location>
        <begin position="384"/>
        <end position="562"/>
    </location>
</feature>
<evidence type="ECO:0000256" key="10">
    <source>
        <dbReference type="ARBA" id="ARBA00023186"/>
    </source>
</evidence>
<keyword evidence="8 13" id="KW-1133">Transmembrane helix</keyword>
<evidence type="ECO:0000256" key="2">
    <source>
        <dbReference type="ARBA" id="ARBA00010527"/>
    </source>
</evidence>
<evidence type="ECO:0000259" key="15">
    <source>
        <dbReference type="Pfam" id="PF02096"/>
    </source>
</evidence>
<sequence length="573" mass="63727">MNMQRNILIAALLVITYLMVLQWNADYGQGDELPPVATESSQSGNDEVPSLPESQNAGETGNSSAATSDVPPAVEPGGDAEVPQTAATPDDTSGNLIRIETDTLRAEIDPRGGDLVTLSLPQYPVRKDRPDLPFPILENSNAMTYVAQSGLTGKNGPDARSAGRPLYSAESQSYSLGDDEQLVVDLRFEENDVSYIKRFTFTRGEYLVDVDYIIDNQSGETWTGNLFGQIKRDDSSDPSSSSATGMATYLGAAYWSADESYTKVSMSDMDKNRLKETVGGGWVAWLQHYFVTAWIPAADQQHVYQTRTDSAGNYIVGFTSPASVIEPGQQASISADFYAGPKIQDSLKEISPGLELTVDYGFLWWIAQPLFWVLSLIHSFVGNWGWSIILLTVLIKLVFFPLSATSYRSMANMRRVAPKLQALREQHGDDRQKMSQGMMELYKKEKINPLGGCLPILVQMPVFIALYWTLMESVEMRQAPWLGWITDLSLKDPYFILPILMGATMFIQQQLNPAPPDPMQAKVMKMLPIVFTFFFLWFPAGLVLYWVVNNMLSIAQQWYITRQIEKGAAAKGE</sequence>
<evidence type="ECO:0000256" key="8">
    <source>
        <dbReference type="ARBA" id="ARBA00022989"/>
    </source>
</evidence>
<dbReference type="RefSeq" id="WP_149332897.1">
    <property type="nucleotide sequence ID" value="NZ_QOVF01000003.1"/>
</dbReference>
<dbReference type="NCBIfam" id="TIGR03593">
    <property type="entry name" value="yidC_nterm"/>
    <property type="match status" value="1"/>
</dbReference>
<evidence type="ECO:0000313" key="17">
    <source>
        <dbReference type="EMBL" id="KAA0694049.1"/>
    </source>
</evidence>
<comment type="subcellular location">
    <subcellularLocation>
        <location evidence="1">Cell inner membrane</location>
        <topology evidence="1">Multi-pass membrane protein</topology>
    </subcellularLocation>
    <subcellularLocation>
        <location evidence="13">Cell membrane</location>
        <topology evidence="13">Multi-pass membrane protein</topology>
    </subcellularLocation>
</comment>
<dbReference type="PANTHER" id="PTHR12428">
    <property type="entry name" value="OXA1"/>
    <property type="match status" value="1"/>
</dbReference>
<keyword evidence="4 13" id="KW-0813">Transport</keyword>
<comment type="similarity">
    <text evidence="2 13">Belongs to the OXA1/ALB3/YidC family. Type 1 subfamily.</text>
</comment>
<dbReference type="OrthoDB" id="9780552at2"/>
<feature type="domain" description="Membrane insertase YidC N-terminal" evidence="16">
    <location>
        <begin position="97"/>
        <end position="373"/>
    </location>
</feature>
<evidence type="ECO:0000256" key="14">
    <source>
        <dbReference type="SAM" id="MobiDB-lite"/>
    </source>
</evidence>
<dbReference type="PRINTS" id="PR01900">
    <property type="entry name" value="YIDCPROTEIN"/>
</dbReference>
<evidence type="ECO:0000256" key="1">
    <source>
        <dbReference type="ARBA" id="ARBA00004429"/>
    </source>
</evidence>
<name>A0A7V7KVM0_9GAMM</name>
<evidence type="ECO:0000259" key="16">
    <source>
        <dbReference type="Pfam" id="PF14849"/>
    </source>
</evidence>
<evidence type="ECO:0000256" key="5">
    <source>
        <dbReference type="ARBA" id="ARBA00022475"/>
    </source>
</evidence>